<dbReference type="Pfam" id="PF14081">
    <property type="entry name" value="DUF4262"/>
    <property type="match status" value="1"/>
</dbReference>
<dbReference type="EMBL" id="JABVEC010000006">
    <property type="protein sequence ID" value="MBC6465859.1"/>
    <property type="molecule type" value="Genomic_DNA"/>
</dbReference>
<accession>A0ABR7LM00</accession>
<name>A0ABR7LM00_9ACTN</name>
<dbReference type="Proteomes" id="UP000805614">
    <property type="component" value="Unassembled WGS sequence"/>
</dbReference>
<evidence type="ECO:0000313" key="2">
    <source>
        <dbReference type="Proteomes" id="UP000805614"/>
    </source>
</evidence>
<sequence>MVALLDPRRECHCVLCTGDDPGHDHDDGQVCEHGCRDDTADLVARHGWSATAVHSDDGVPAWAYTIGMWHSLGSPEVAMFGLLLPDMQNWINKIGDQIRDGQPLHSDERPLHGILPGGYPLIIKPVHPGWYPFYFGTALRFYRHHPPLPIVQVVWPDQDGRFPWDEHAGVNCRANQPQLWLPPDQHAPSLWRELESITPWPFPDSPVRTQVYTTTRIIDGQQPIRGVVRDHDGAWQFLDGLDTTGQSIAIAHLHHVYAQHPYLAQFATLAPGRQAWLSTDGTWTLSDLDPEDKPAEDG</sequence>
<comment type="caution">
    <text evidence="1">The sequence shown here is derived from an EMBL/GenBank/DDBJ whole genome shotgun (WGS) entry which is preliminary data.</text>
</comment>
<protein>
    <submittedName>
        <fullName evidence="1">DUF4262 domain-containing protein</fullName>
    </submittedName>
</protein>
<proteinExistence type="predicted"/>
<reference evidence="1 2" key="1">
    <citation type="submission" date="2020-06" db="EMBL/GenBank/DDBJ databases">
        <title>Actinomadura xiongansis sp. nov., isolated from soil of Baiyangdian.</title>
        <authorList>
            <person name="Zhang X."/>
        </authorList>
    </citation>
    <scope>NUCLEOTIDE SEQUENCE [LARGE SCALE GENOMIC DNA]</scope>
    <source>
        <strain evidence="1 2">HBUM206468</strain>
    </source>
</reference>
<organism evidence="1 2">
    <name type="scientific">Actinomadura alba</name>
    <dbReference type="NCBI Taxonomy" id="406431"/>
    <lineage>
        <taxon>Bacteria</taxon>
        <taxon>Bacillati</taxon>
        <taxon>Actinomycetota</taxon>
        <taxon>Actinomycetes</taxon>
        <taxon>Streptosporangiales</taxon>
        <taxon>Thermomonosporaceae</taxon>
        <taxon>Actinomadura</taxon>
    </lineage>
</organism>
<evidence type="ECO:0000313" key="1">
    <source>
        <dbReference type="EMBL" id="MBC6465859.1"/>
    </source>
</evidence>
<keyword evidence="2" id="KW-1185">Reference proteome</keyword>
<gene>
    <name evidence="1" type="ORF">HKK74_10165</name>
</gene>
<dbReference type="InterPro" id="IPR025358">
    <property type="entry name" value="DUF4262"/>
</dbReference>